<protein>
    <submittedName>
        <fullName evidence="1">Uncharacterized protein</fullName>
    </submittedName>
</protein>
<proteinExistence type="predicted"/>
<evidence type="ECO:0000313" key="1">
    <source>
        <dbReference type="EMBL" id="SCZ53190.1"/>
    </source>
</evidence>
<reference evidence="1 2" key="1">
    <citation type="submission" date="2016-10" db="EMBL/GenBank/DDBJ databases">
        <authorList>
            <person name="de Groot N.N."/>
        </authorList>
    </citation>
    <scope>NUCLEOTIDE SEQUENCE [LARGE SCALE GENOMIC DNA]</scope>
    <source>
        <strain evidence="1 2">HLD2</strain>
    </source>
</reference>
<dbReference type="AlphaFoldDB" id="A0A1G5PVB4"/>
<accession>A0A1G5PVB4</accession>
<dbReference type="Proteomes" id="UP000199648">
    <property type="component" value="Unassembled WGS sequence"/>
</dbReference>
<keyword evidence="2" id="KW-1185">Reference proteome</keyword>
<sequence length="88" mass="10175">MARDGTRQLFPSSPYNGCPGISISTYVQLQDKVAARFTRATYPYSLYFFMLVVGKELLRSVKLGYLIKVFNGTMYDFFCLTIEIQLYF</sequence>
<name>A0A1G5PVB4_9GAMM</name>
<gene>
    <name evidence="1" type="ORF">SAMN03097708_00885</name>
</gene>
<evidence type="ECO:0000313" key="2">
    <source>
        <dbReference type="Proteomes" id="UP000199648"/>
    </source>
</evidence>
<organism evidence="1 2">
    <name type="scientific">Thiohalomonas denitrificans</name>
    <dbReference type="NCBI Taxonomy" id="415747"/>
    <lineage>
        <taxon>Bacteria</taxon>
        <taxon>Pseudomonadati</taxon>
        <taxon>Pseudomonadota</taxon>
        <taxon>Gammaproteobacteria</taxon>
        <taxon>Thiohalomonadales</taxon>
        <taxon>Thiohalomonadaceae</taxon>
        <taxon>Thiohalomonas</taxon>
    </lineage>
</organism>
<dbReference type="EMBL" id="FMWD01000002">
    <property type="protein sequence ID" value="SCZ53190.1"/>
    <property type="molecule type" value="Genomic_DNA"/>
</dbReference>